<reference evidence="2 3" key="2">
    <citation type="journal article" date="2013" name="Plant Cell Physiol.">
        <title>Rice Annotation Project Database (RAP-DB): an integrative and interactive database for rice genomics.</title>
        <authorList>
            <person name="Sakai H."/>
            <person name="Lee S.S."/>
            <person name="Tanaka T."/>
            <person name="Numa H."/>
            <person name="Kim J."/>
            <person name="Kawahara Y."/>
            <person name="Wakimoto H."/>
            <person name="Yang C.C."/>
            <person name="Iwamoto M."/>
            <person name="Abe T."/>
            <person name="Yamada Y."/>
            <person name="Muto A."/>
            <person name="Inokuchi H."/>
            <person name="Ikemura T."/>
            <person name="Matsumoto T."/>
            <person name="Sasaki T."/>
            <person name="Itoh T."/>
        </authorList>
    </citation>
    <scope>NUCLEOTIDE SEQUENCE [LARGE SCALE GENOMIC DNA]</scope>
    <source>
        <strain evidence="3">cv. Nipponbare</strain>
    </source>
</reference>
<gene>
    <name evidence="2" type="ordered locus">Os07g0100500</name>
    <name evidence="2" type="ORF">OSNPB_070100500</name>
</gene>
<proteinExistence type="predicted"/>
<evidence type="ECO:0000313" key="3">
    <source>
        <dbReference type="Proteomes" id="UP000059680"/>
    </source>
</evidence>
<accession>A0A0P0X1B7</accession>
<name>A0A0P0X1B7_ORYSJ</name>
<dbReference type="PANTHER" id="PTHR36741">
    <property type="entry name" value="OS07G0100500 PROTEIN"/>
    <property type="match status" value="1"/>
</dbReference>
<dbReference type="PANTHER" id="PTHR36741:SF1">
    <property type="entry name" value="OS07G0100500 PROTEIN"/>
    <property type="match status" value="1"/>
</dbReference>
<sequence length="117" mass="12781">MGAPPTRESEARDEEAEVSRSGEQGGGEASTTQQQQQPVPLRHQLLGACRADERLRPLLTLNLSCGAAEDRFISHLSQHFEASEVGLLYRCLCVPLVALRVGKVDRHGPLLCPTPIR</sequence>
<evidence type="ECO:0000313" key="2">
    <source>
        <dbReference type="EMBL" id="BAS99671.1"/>
    </source>
</evidence>
<evidence type="ECO:0000256" key="1">
    <source>
        <dbReference type="SAM" id="MobiDB-lite"/>
    </source>
</evidence>
<dbReference type="Gramene" id="Os07t0100500-01">
    <property type="protein sequence ID" value="Os07t0100500-01"/>
    <property type="gene ID" value="Os07g0100500"/>
</dbReference>
<reference evidence="2 3" key="3">
    <citation type="journal article" date="2013" name="Rice">
        <title>Improvement of the Oryza sativa Nipponbare reference genome using next generation sequence and optical map data.</title>
        <authorList>
            <person name="Kawahara Y."/>
            <person name="de la Bastide M."/>
            <person name="Hamilton J.P."/>
            <person name="Kanamori H."/>
            <person name="McCombie W.R."/>
            <person name="Ouyang S."/>
            <person name="Schwartz D.C."/>
            <person name="Tanaka T."/>
            <person name="Wu J."/>
            <person name="Zhou S."/>
            <person name="Childs K.L."/>
            <person name="Davidson R.M."/>
            <person name="Lin H."/>
            <person name="Quesada-Ocampo L."/>
            <person name="Vaillancourt B."/>
            <person name="Sakai H."/>
            <person name="Lee S.S."/>
            <person name="Kim J."/>
            <person name="Numa H."/>
            <person name="Itoh T."/>
            <person name="Buell C.R."/>
            <person name="Matsumoto T."/>
        </authorList>
    </citation>
    <scope>NUCLEOTIDE SEQUENCE [LARGE SCALE GENOMIC DNA]</scope>
    <source>
        <strain evidence="3">cv. Nipponbare</strain>
    </source>
</reference>
<dbReference type="Proteomes" id="UP000059680">
    <property type="component" value="Chromosome 7"/>
</dbReference>
<feature type="region of interest" description="Disordered" evidence="1">
    <location>
        <begin position="1"/>
        <end position="41"/>
    </location>
</feature>
<keyword evidence="3" id="KW-1185">Reference proteome</keyword>
<dbReference type="ExpressionAtlas" id="A0A0P0X1B7">
    <property type="expression patterns" value="baseline and differential"/>
</dbReference>
<dbReference type="AlphaFoldDB" id="A0A0P0X1B7"/>
<protein>
    <submittedName>
        <fullName evidence="2">Os07g0100500 protein</fullName>
    </submittedName>
</protein>
<reference evidence="3" key="1">
    <citation type="journal article" date="2005" name="Nature">
        <title>The map-based sequence of the rice genome.</title>
        <authorList>
            <consortium name="International rice genome sequencing project (IRGSP)"/>
            <person name="Matsumoto T."/>
            <person name="Wu J."/>
            <person name="Kanamori H."/>
            <person name="Katayose Y."/>
            <person name="Fujisawa M."/>
            <person name="Namiki N."/>
            <person name="Mizuno H."/>
            <person name="Yamamoto K."/>
            <person name="Antonio B.A."/>
            <person name="Baba T."/>
            <person name="Sakata K."/>
            <person name="Nagamura Y."/>
            <person name="Aoki H."/>
            <person name="Arikawa K."/>
            <person name="Arita K."/>
            <person name="Bito T."/>
            <person name="Chiden Y."/>
            <person name="Fujitsuka N."/>
            <person name="Fukunaka R."/>
            <person name="Hamada M."/>
            <person name="Harada C."/>
            <person name="Hayashi A."/>
            <person name="Hijishita S."/>
            <person name="Honda M."/>
            <person name="Hosokawa S."/>
            <person name="Ichikawa Y."/>
            <person name="Idonuma A."/>
            <person name="Iijima M."/>
            <person name="Ikeda M."/>
            <person name="Ikeno M."/>
            <person name="Ito K."/>
            <person name="Ito S."/>
            <person name="Ito T."/>
            <person name="Ito Y."/>
            <person name="Ito Y."/>
            <person name="Iwabuchi A."/>
            <person name="Kamiya K."/>
            <person name="Karasawa W."/>
            <person name="Kurita K."/>
            <person name="Katagiri S."/>
            <person name="Kikuta A."/>
            <person name="Kobayashi H."/>
            <person name="Kobayashi N."/>
            <person name="Machita K."/>
            <person name="Maehara T."/>
            <person name="Masukawa M."/>
            <person name="Mizubayashi T."/>
            <person name="Mukai Y."/>
            <person name="Nagasaki H."/>
            <person name="Nagata Y."/>
            <person name="Naito S."/>
            <person name="Nakashima M."/>
            <person name="Nakama Y."/>
            <person name="Nakamichi Y."/>
            <person name="Nakamura M."/>
            <person name="Meguro A."/>
            <person name="Negishi M."/>
            <person name="Ohta I."/>
            <person name="Ohta T."/>
            <person name="Okamoto M."/>
            <person name="Ono N."/>
            <person name="Saji S."/>
            <person name="Sakaguchi M."/>
            <person name="Sakai K."/>
            <person name="Shibata M."/>
            <person name="Shimokawa T."/>
            <person name="Song J."/>
            <person name="Takazaki Y."/>
            <person name="Terasawa K."/>
            <person name="Tsugane M."/>
            <person name="Tsuji K."/>
            <person name="Ueda S."/>
            <person name="Waki K."/>
            <person name="Yamagata H."/>
            <person name="Yamamoto M."/>
            <person name="Yamamoto S."/>
            <person name="Yamane H."/>
            <person name="Yoshiki S."/>
            <person name="Yoshihara R."/>
            <person name="Yukawa K."/>
            <person name="Zhong H."/>
            <person name="Yano M."/>
            <person name="Yuan Q."/>
            <person name="Ouyang S."/>
            <person name="Liu J."/>
            <person name="Jones K.M."/>
            <person name="Gansberger K."/>
            <person name="Moffat K."/>
            <person name="Hill J."/>
            <person name="Bera J."/>
            <person name="Fadrosh D."/>
            <person name="Jin S."/>
            <person name="Johri S."/>
            <person name="Kim M."/>
            <person name="Overton L."/>
            <person name="Reardon M."/>
            <person name="Tsitrin T."/>
            <person name="Vuong H."/>
            <person name="Weaver B."/>
            <person name="Ciecko A."/>
            <person name="Tallon L."/>
            <person name="Jackson J."/>
            <person name="Pai G."/>
            <person name="Aken S.V."/>
            <person name="Utterback T."/>
            <person name="Reidmuller S."/>
            <person name="Feldblyum T."/>
            <person name="Hsiao J."/>
            <person name="Zismann V."/>
            <person name="Iobst S."/>
            <person name="de Vazeille A.R."/>
            <person name="Buell C.R."/>
            <person name="Ying K."/>
            <person name="Li Y."/>
            <person name="Lu T."/>
            <person name="Huang Y."/>
            <person name="Zhao Q."/>
            <person name="Feng Q."/>
            <person name="Zhang L."/>
            <person name="Zhu J."/>
            <person name="Weng Q."/>
            <person name="Mu J."/>
            <person name="Lu Y."/>
            <person name="Fan D."/>
            <person name="Liu Y."/>
            <person name="Guan J."/>
            <person name="Zhang Y."/>
            <person name="Yu S."/>
            <person name="Liu X."/>
            <person name="Zhang Y."/>
            <person name="Hong G."/>
            <person name="Han B."/>
            <person name="Choisne N."/>
            <person name="Demange N."/>
            <person name="Orjeda G."/>
            <person name="Samain S."/>
            <person name="Cattolico L."/>
            <person name="Pelletier E."/>
            <person name="Couloux A."/>
            <person name="Segurens B."/>
            <person name="Wincker P."/>
            <person name="D'Hont A."/>
            <person name="Scarpelli C."/>
            <person name="Weissenbach J."/>
            <person name="Salanoubat M."/>
            <person name="Quetier F."/>
            <person name="Yu Y."/>
            <person name="Kim H.R."/>
            <person name="Rambo T."/>
            <person name="Currie J."/>
            <person name="Collura K."/>
            <person name="Luo M."/>
            <person name="Yang T."/>
            <person name="Ammiraju J.S.S."/>
            <person name="Engler F."/>
            <person name="Soderlund C."/>
            <person name="Wing R.A."/>
            <person name="Palmer L.E."/>
            <person name="de la Bastide M."/>
            <person name="Spiegel L."/>
            <person name="Nascimento L."/>
            <person name="Zutavern T."/>
            <person name="O'Shaughnessy A."/>
            <person name="Dike S."/>
            <person name="Dedhia N."/>
            <person name="Preston R."/>
            <person name="Balija V."/>
            <person name="McCombie W.R."/>
            <person name="Chow T."/>
            <person name="Chen H."/>
            <person name="Chung M."/>
            <person name="Chen C."/>
            <person name="Shaw J."/>
            <person name="Wu H."/>
            <person name="Hsiao K."/>
            <person name="Chao Y."/>
            <person name="Chu M."/>
            <person name="Cheng C."/>
            <person name="Hour A."/>
            <person name="Lee P."/>
            <person name="Lin S."/>
            <person name="Lin Y."/>
            <person name="Liou J."/>
            <person name="Liu S."/>
            <person name="Hsing Y."/>
            <person name="Raghuvanshi S."/>
            <person name="Mohanty A."/>
            <person name="Bharti A.K."/>
            <person name="Gaur A."/>
            <person name="Gupta V."/>
            <person name="Kumar D."/>
            <person name="Ravi V."/>
            <person name="Vij S."/>
            <person name="Kapur A."/>
            <person name="Khurana P."/>
            <person name="Khurana P."/>
            <person name="Khurana J.P."/>
            <person name="Tyagi A.K."/>
            <person name="Gaikwad K."/>
            <person name="Singh A."/>
            <person name="Dalal V."/>
            <person name="Srivastava S."/>
            <person name="Dixit A."/>
            <person name="Pal A.K."/>
            <person name="Ghazi I.A."/>
            <person name="Yadav M."/>
            <person name="Pandit A."/>
            <person name="Bhargava A."/>
            <person name="Sureshbabu K."/>
            <person name="Batra K."/>
            <person name="Sharma T.R."/>
            <person name="Mohapatra T."/>
            <person name="Singh N.K."/>
            <person name="Messing J."/>
            <person name="Nelson A.B."/>
            <person name="Fuks G."/>
            <person name="Kavchok S."/>
            <person name="Keizer G."/>
            <person name="Linton E."/>
            <person name="Llaca V."/>
            <person name="Song R."/>
            <person name="Tanyolac B."/>
            <person name="Young S."/>
            <person name="Ho-Il K."/>
            <person name="Hahn J.H."/>
            <person name="Sangsakoo G."/>
            <person name="Vanavichit A."/>
            <person name="de Mattos Luiz.A.T."/>
            <person name="Zimmer P.D."/>
            <person name="Malone G."/>
            <person name="Dellagostin O."/>
            <person name="de Oliveira A.C."/>
            <person name="Bevan M."/>
            <person name="Bancroft I."/>
            <person name="Minx P."/>
            <person name="Cordum H."/>
            <person name="Wilson R."/>
            <person name="Cheng Z."/>
            <person name="Jin W."/>
            <person name="Jiang J."/>
            <person name="Leong S.A."/>
            <person name="Iwama H."/>
            <person name="Gojobori T."/>
            <person name="Itoh T."/>
            <person name="Niimura Y."/>
            <person name="Fujii Y."/>
            <person name="Habara T."/>
            <person name="Sakai H."/>
            <person name="Sato Y."/>
            <person name="Wilson G."/>
            <person name="Kumar K."/>
            <person name="McCouch S."/>
            <person name="Juretic N."/>
            <person name="Hoen D."/>
            <person name="Wright S."/>
            <person name="Bruskiewich R."/>
            <person name="Bureau T."/>
            <person name="Miyao A."/>
            <person name="Hirochika H."/>
            <person name="Nishikawa T."/>
            <person name="Kadowaki K."/>
            <person name="Sugiura M."/>
            <person name="Burr B."/>
            <person name="Sasaki T."/>
        </authorList>
    </citation>
    <scope>NUCLEOTIDE SEQUENCE [LARGE SCALE GENOMIC DNA]</scope>
    <source>
        <strain evidence="3">cv. Nipponbare</strain>
    </source>
</reference>
<dbReference type="EMBL" id="AP014963">
    <property type="protein sequence ID" value="BAS99671.1"/>
    <property type="molecule type" value="Genomic_DNA"/>
</dbReference>
<organism evidence="2 3">
    <name type="scientific">Oryza sativa subsp. japonica</name>
    <name type="common">Rice</name>
    <dbReference type="NCBI Taxonomy" id="39947"/>
    <lineage>
        <taxon>Eukaryota</taxon>
        <taxon>Viridiplantae</taxon>
        <taxon>Streptophyta</taxon>
        <taxon>Embryophyta</taxon>
        <taxon>Tracheophyta</taxon>
        <taxon>Spermatophyta</taxon>
        <taxon>Magnoliopsida</taxon>
        <taxon>Liliopsida</taxon>
        <taxon>Poales</taxon>
        <taxon>Poaceae</taxon>
        <taxon>BOP clade</taxon>
        <taxon>Oryzoideae</taxon>
        <taxon>Oryzeae</taxon>
        <taxon>Oryzinae</taxon>
        <taxon>Oryza</taxon>
        <taxon>Oryza sativa</taxon>
    </lineage>
</organism>